<reference evidence="3" key="1">
    <citation type="submission" date="2016-10" db="EMBL/GenBank/DDBJ databases">
        <authorList>
            <person name="Varghese N."/>
            <person name="Submissions S."/>
        </authorList>
    </citation>
    <scope>NUCLEOTIDE SEQUENCE [LARGE SCALE GENOMIC DNA]</scope>
    <source>
        <strain evidence="3">BL9</strain>
    </source>
</reference>
<feature type="compositionally biased region" description="Acidic residues" evidence="1">
    <location>
        <begin position="90"/>
        <end position="99"/>
    </location>
</feature>
<protein>
    <submittedName>
        <fullName evidence="2">Uncharacterized protein</fullName>
    </submittedName>
</protein>
<accession>A0A1G5GAK4</accession>
<evidence type="ECO:0000256" key="1">
    <source>
        <dbReference type="SAM" id="MobiDB-lite"/>
    </source>
</evidence>
<proteinExistence type="predicted"/>
<feature type="region of interest" description="Disordered" evidence="1">
    <location>
        <begin position="1"/>
        <end position="20"/>
    </location>
</feature>
<dbReference type="AlphaFoldDB" id="A0A1G5GAK4"/>
<name>A0A1G5GAK4_9BACL</name>
<evidence type="ECO:0000313" key="2">
    <source>
        <dbReference type="EMBL" id="SCY48339.1"/>
    </source>
</evidence>
<gene>
    <name evidence="2" type="ORF">SAMN05720606_105178</name>
</gene>
<dbReference type="EMBL" id="FMVM01000005">
    <property type="protein sequence ID" value="SCY48339.1"/>
    <property type="molecule type" value="Genomic_DNA"/>
</dbReference>
<organism evidence="2 3">
    <name type="scientific">Paenibacillus polysaccharolyticus</name>
    <dbReference type="NCBI Taxonomy" id="582692"/>
    <lineage>
        <taxon>Bacteria</taxon>
        <taxon>Bacillati</taxon>
        <taxon>Bacillota</taxon>
        <taxon>Bacilli</taxon>
        <taxon>Bacillales</taxon>
        <taxon>Paenibacillaceae</taxon>
        <taxon>Paenibacillus</taxon>
    </lineage>
</organism>
<evidence type="ECO:0000313" key="3">
    <source>
        <dbReference type="Proteomes" id="UP000198538"/>
    </source>
</evidence>
<dbReference type="RefSeq" id="WP_090918228.1">
    <property type="nucleotide sequence ID" value="NZ_FMVM01000005.1"/>
</dbReference>
<feature type="compositionally biased region" description="Basic and acidic residues" evidence="1">
    <location>
        <begin position="1"/>
        <end position="12"/>
    </location>
</feature>
<sequence length="99" mass="11242">MKNRRDEEEAHKHTFTPYPLEDAESAEEFYTPAADVNWEAVTSEKLPLDRESFMLDIDRMVNEGLGGGQVTEDNGYIGDSTTDTIVQEDHNDDPEGDYE</sequence>
<dbReference type="Proteomes" id="UP000198538">
    <property type="component" value="Unassembled WGS sequence"/>
</dbReference>
<feature type="region of interest" description="Disordered" evidence="1">
    <location>
        <begin position="66"/>
        <end position="99"/>
    </location>
</feature>
<dbReference type="STRING" id="582692.SAMN05720606_105178"/>
<keyword evidence="3" id="KW-1185">Reference proteome</keyword>